<evidence type="ECO:0000259" key="2">
    <source>
        <dbReference type="Pfam" id="PF13088"/>
    </source>
</evidence>
<dbReference type="EMBL" id="JAGINT010000001">
    <property type="protein sequence ID" value="MBP2350933.1"/>
    <property type="molecule type" value="Genomic_DNA"/>
</dbReference>
<dbReference type="RefSeq" id="WP_245357527.1">
    <property type="nucleotide sequence ID" value="NZ_BAAAVU010000032.1"/>
</dbReference>
<organism evidence="3 4">
    <name type="scientific">Kribbella aluminosa</name>
    <dbReference type="NCBI Taxonomy" id="416017"/>
    <lineage>
        <taxon>Bacteria</taxon>
        <taxon>Bacillati</taxon>
        <taxon>Actinomycetota</taxon>
        <taxon>Actinomycetes</taxon>
        <taxon>Propionibacteriales</taxon>
        <taxon>Kribbellaceae</taxon>
        <taxon>Kribbella</taxon>
    </lineage>
</organism>
<gene>
    <name evidence="3" type="ORF">JOF29_002016</name>
</gene>
<feature type="region of interest" description="Disordered" evidence="1">
    <location>
        <begin position="95"/>
        <end position="116"/>
    </location>
</feature>
<dbReference type="InterPro" id="IPR036278">
    <property type="entry name" value="Sialidase_sf"/>
</dbReference>
<dbReference type="Pfam" id="PF13088">
    <property type="entry name" value="BNR_2"/>
    <property type="match status" value="2"/>
</dbReference>
<dbReference type="SUPFAM" id="SSF50939">
    <property type="entry name" value="Sialidases"/>
    <property type="match status" value="1"/>
</dbReference>
<feature type="domain" description="Sialidase" evidence="2">
    <location>
        <begin position="122"/>
        <end position="359"/>
    </location>
</feature>
<dbReference type="InterPro" id="IPR011040">
    <property type="entry name" value="Sialidase"/>
</dbReference>
<reference evidence="3 4" key="1">
    <citation type="submission" date="2021-03" db="EMBL/GenBank/DDBJ databases">
        <title>Sequencing the genomes of 1000 actinobacteria strains.</title>
        <authorList>
            <person name="Klenk H.-P."/>
        </authorList>
    </citation>
    <scope>NUCLEOTIDE SEQUENCE [LARGE SCALE GENOMIC DNA]</scope>
    <source>
        <strain evidence="3 4">DSM 18824</strain>
    </source>
</reference>
<proteinExistence type="predicted"/>
<dbReference type="PANTHER" id="PTHR43752">
    <property type="entry name" value="BNR/ASP-BOX REPEAT FAMILY PROTEIN"/>
    <property type="match status" value="1"/>
</dbReference>
<sequence>MVIDSRFDGRIREGAALLPTLHPGDSHAVTLVETAAGDLLCAWFNGPGEGEPDTNIVLSRLPAGTDTWLEPVQLSSDPHRSEQNPLLFVPPPPAARGVEARSRADGPSGAGVGADAPGGAGAGVVWLLHTSNEPHDQSTSRVIRRVSRDGGLTWGRSEVLFDQLGSFIRNPIVVLSNGDWLLPAYDCDKSAERTVLELSTDRGETWSTVEVPEAVGQVQMSVVELSPGELVGYFRSRAADRIHRSVSKDNGRTWTAPEKTALPNNNSAIQVLRLSDGRLVMVFNDSSAERDQFRWVDDGKGGVRRKTLRTPLTLALSEDDGATWPYWRNLQVQDAEYRDNEFGYSYPTLLQTRDGRLHVAYSYLRKTIKHVILAPEWIQAGDRLP</sequence>
<dbReference type="CDD" id="cd15482">
    <property type="entry name" value="Sialidase_non-viral"/>
    <property type="match status" value="1"/>
</dbReference>
<dbReference type="Proteomes" id="UP000755585">
    <property type="component" value="Unassembled WGS sequence"/>
</dbReference>
<dbReference type="PANTHER" id="PTHR43752:SF2">
    <property type="entry name" value="BNR_ASP-BOX REPEAT FAMILY PROTEIN"/>
    <property type="match status" value="1"/>
</dbReference>
<protein>
    <submittedName>
        <fullName evidence="3">Neuraminidase</fullName>
    </submittedName>
</protein>
<evidence type="ECO:0000313" key="3">
    <source>
        <dbReference type="EMBL" id="MBP2350933.1"/>
    </source>
</evidence>
<name>A0ABS4UH17_9ACTN</name>
<accession>A0ABS4UH17</accession>
<dbReference type="Gene3D" id="2.120.10.10">
    <property type="match status" value="1"/>
</dbReference>
<evidence type="ECO:0000313" key="4">
    <source>
        <dbReference type="Proteomes" id="UP000755585"/>
    </source>
</evidence>
<comment type="caution">
    <text evidence="3">The sequence shown here is derived from an EMBL/GenBank/DDBJ whole genome shotgun (WGS) entry which is preliminary data.</text>
</comment>
<evidence type="ECO:0000256" key="1">
    <source>
        <dbReference type="SAM" id="MobiDB-lite"/>
    </source>
</evidence>
<feature type="domain" description="Sialidase" evidence="2">
    <location>
        <begin position="37"/>
        <end position="90"/>
    </location>
</feature>
<keyword evidence="4" id="KW-1185">Reference proteome</keyword>